<comment type="similarity">
    <text evidence="1">Belongs to the peptidase S33 family.</text>
</comment>
<sequence>MGTPLEASAVLLGDEIMPYRIHVSSKYLDLTRRKLELTRLPHEASETKSHEWWEPKPQIEPLIDYWLEKYDWREQERAFNDQLPQFRTAVPVPGSDASVRLHFIHVRSPHDSAVPLLLIPPFPFTNLALGHLVQPLTEPEDPASQHPFHLVIPSLPGLGFSDALPGNTALVPATADVLNRVMERLSYGRYVASNAACAASSPARIDWALADRLARHHADSCVGTHFINPPLAPPTLRTAPLEWAKWSVASFLRAPVFGYHDADFHSLDLAAPEPPAASTIREEGEEVLDPNTPSFALCDSPVGLLALVLKLLRTLGAQRAFPPAEVVTLTQTAWLPGPESALRFWAHCRLAAPPAPRTTIKPKVAITVFSRPPESSPPPPPPRPRQTTAYACPAWANAGYTVLRTRRVVGPPGLLAWDAPEHILHGVRGLAAHLRQSAGEFAQHAAAVPLDRVVVHGAERGGSEQPATASWRLERIREASETPSGGLRADADLDQASPDTIVVTPPGDLNRVE</sequence>
<feature type="domain" description="Epoxide hydrolase N-terminal" evidence="4">
    <location>
        <begin position="17"/>
        <end position="127"/>
    </location>
</feature>
<accession>A0A4R8RXA3</accession>
<dbReference type="GO" id="GO:0004301">
    <property type="term" value="F:epoxide hydrolase activity"/>
    <property type="evidence" value="ECO:0007669"/>
    <property type="project" value="TreeGrafter"/>
</dbReference>
<name>A0A4R8RXA3_COLTR</name>
<dbReference type="GO" id="GO:0097176">
    <property type="term" value="P:epoxide metabolic process"/>
    <property type="evidence" value="ECO:0007669"/>
    <property type="project" value="TreeGrafter"/>
</dbReference>
<dbReference type="InterPro" id="IPR029058">
    <property type="entry name" value="AB_hydrolase_fold"/>
</dbReference>
<dbReference type="PANTHER" id="PTHR21661:SF71">
    <property type="entry name" value="EPOXIDE HYDROLASE N-TERMINAL DOMAIN-CONTAINING PROTEIN"/>
    <property type="match status" value="1"/>
</dbReference>
<evidence type="ECO:0000256" key="3">
    <source>
        <dbReference type="SAM" id="MobiDB-lite"/>
    </source>
</evidence>
<organism evidence="5 6">
    <name type="scientific">Colletotrichum trifolii</name>
    <dbReference type="NCBI Taxonomy" id="5466"/>
    <lineage>
        <taxon>Eukaryota</taxon>
        <taxon>Fungi</taxon>
        <taxon>Dikarya</taxon>
        <taxon>Ascomycota</taxon>
        <taxon>Pezizomycotina</taxon>
        <taxon>Sordariomycetes</taxon>
        <taxon>Hypocreomycetidae</taxon>
        <taxon>Glomerellales</taxon>
        <taxon>Glomerellaceae</taxon>
        <taxon>Colletotrichum</taxon>
        <taxon>Colletotrichum orbiculare species complex</taxon>
    </lineage>
</organism>
<dbReference type="PANTHER" id="PTHR21661">
    <property type="entry name" value="EPOXIDE HYDROLASE 1-RELATED"/>
    <property type="match status" value="1"/>
</dbReference>
<dbReference type="InterPro" id="IPR010497">
    <property type="entry name" value="Epoxide_hydro_N"/>
</dbReference>
<evidence type="ECO:0000313" key="6">
    <source>
        <dbReference type="Proteomes" id="UP000295703"/>
    </source>
</evidence>
<dbReference type="Gene3D" id="3.40.50.1820">
    <property type="entry name" value="alpha/beta hydrolase"/>
    <property type="match status" value="1"/>
</dbReference>
<keyword evidence="6" id="KW-1185">Reference proteome</keyword>
<dbReference type="Pfam" id="PF06441">
    <property type="entry name" value="EHN"/>
    <property type="match status" value="1"/>
</dbReference>
<reference evidence="5 6" key="1">
    <citation type="submission" date="2018-12" db="EMBL/GenBank/DDBJ databases">
        <title>Genome sequence and assembly of Colletotrichum trifolii.</title>
        <authorList>
            <person name="Gan P."/>
            <person name="Shirasu K."/>
        </authorList>
    </citation>
    <scope>NUCLEOTIDE SEQUENCE [LARGE SCALE GENOMIC DNA]</scope>
    <source>
        <strain evidence="5 6">543-2</strain>
    </source>
</reference>
<dbReference type="EMBL" id="RYZW01000005">
    <property type="protein sequence ID" value="TDZ74184.1"/>
    <property type="molecule type" value="Genomic_DNA"/>
</dbReference>
<dbReference type="STRING" id="5466.A0A4R8RXA3"/>
<dbReference type="AlphaFoldDB" id="A0A4R8RXA3"/>
<comment type="caution">
    <text evidence="5">The sequence shown here is derived from an EMBL/GenBank/DDBJ whole genome shotgun (WGS) entry which is preliminary data.</text>
</comment>
<gene>
    <name evidence="5" type="ORF">CTRI78_v000949</name>
</gene>
<dbReference type="Proteomes" id="UP000295703">
    <property type="component" value="Unassembled WGS sequence"/>
</dbReference>
<evidence type="ECO:0000259" key="4">
    <source>
        <dbReference type="Pfam" id="PF06441"/>
    </source>
</evidence>
<keyword evidence="2 5" id="KW-0378">Hydrolase</keyword>
<proteinExistence type="inferred from homology"/>
<feature type="region of interest" description="Disordered" evidence="3">
    <location>
        <begin position="459"/>
        <end position="513"/>
    </location>
</feature>
<dbReference type="SUPFAM" id="SSF53474">
    <property type="entry name" value="alpha/beta-Hydrolases"/>
    <property type="match status" value="1"/>
</dbReference>
<evidence type="ECO:0000256" key="2">
    <source>
        <dbReference type="ARBA" id="ARBA00022801"/>
    </source>
</evidence>
<protein>
    <submittedName>
        <fullName evidence="5">Putative epoxide hydrolase</fullName>
    </submittedName>
</protein>
<evidence type="ECO:0000256" key="1">
    <source>
        <dbReference type="ARBA" id="ARBA00010088"/>
    </source>
</evidence>
<evidence type="ECO:0000313" key="5">
    <source>
        <dbReference type="EMBL" id="TDZ74184.1"/>
    </source>
</evidence>